<feature type="region of interest" description="Disordered" evidence="1">
    <location>
        <begin position="295"/>
        <end position="344"/>
    </location>
</feature>
<feature type="signal peptide" evidence="2">
    <location>
        <begin position="1"/>
        <end position="23"/>
    </location>
</feature>
<reference evidence="3 4" key="1">
    <citation type="submission" date="2018-02" db="EMBL/GenBank/DDBJ databases">
        <title>Draft genome sequence of Ochrobactrum oryzae found in Brazil.</title>
        <authorList>
            <person name="Cerdeira L."/>
            <person name="Andrade F."/>
            <person name="Zacariotto T."/>
            <person name="Barbosa B."/>
            <person name="Santos S."/>
            <person name="Cassetari V."/>
            <person name="Lincopan N."/>
        </authorList>
    </citation>
    <scope>NUCLEOTIDE SEQUENCE [LARGE SCALE GENOMIC DNA]</scope>
    <source>
        <strain evidence="3 4">OA447</strain>
    </source>
</reference>
<comment type="caution">
    <text evidence="3">The sequence shown here is derived from an EMBL/GenBank/DDBJ whole genome shotgun (WGS) entry which is preliminary data.</text>
</comment>
<keyword evidence="4" id="KW-1185">Reference proteome</keyword>
<dbReference type="RefSeq" id="WP_104756879.1">
    <property type="nucleotide sequence ID" value="NZ_JBHEEO010000038.1"/>
</dbReference>
<dbReference type="EMBL" id="PTRC01000032">
    <property type="protein sequence ID" value="PQA72292.1"/>
    <property type="molecule type" value="Genomic_DNA"/>
</dbReference>
<dbReference type="Gene3D" id="3.40.50.10610">
    <property type="entry name" value="ABC-type transport auxiliary lipoprotein component"/>
    <property type="match status" value="1"/>
</dbReference>
<dbReference type="GO" id="GO:0030288">
    <property type="term" value="C:outer membrane-bounded periplasmic space"/>
    <property type="evidence" value="ECO:0007669"/>
    <property type="project" value="InterPro"/>
</dbReference>
<protein>
    <submittedName>
        <fullName evidence="3">HfaB protein</fullName>
    </submittedName>
</protein>
<feature type="compositionally biased region" description="Polar residues" evidence="1">
    <location>
        <begin position="302"/>
        <end position="321"/>
    </location>
</feature>
<evidence type="ECO:0000256" key="2">
    <source>
        <dbReference type="SAM" id="SignalP"/>
    </source>
</evidence>
<dbReference type="PROSITE" id="PS51257">
    <property type="entry name" value="PROKAR_LIPOPROTEIN"/>
    <property type="match status" value="1"/>
</dbReference>
<name>A0A2S7IWA9_9HYPH</name>
<dbReference type="Pfam" id="PF03783">
    <property type="entry name" value="CsgG"/>
    <property type="match status" value="1"/>
</dbReference>
<dbReference type="Proteomes" id="UP000238493">
    <property type="component" value="Unassembled WGS sequence"/>
</dbReference>
<accession>A0A2S7IWA9</accession>
<dbReference type="InterPro" id="IPR005534">
    <property type="entry name" value="Curli_assmbl/transp-comp_CsgG"/>
</dbReference>
<dbReference type="OrthoDB" id="6673861at2"/>
<keyword evidence="2" id="KW-0732">Signal</keyword>
<feature type="chain" id="PRO_5015553410" evidence="2">
    <location>
        <begin position="24"/>
        <end position="344"/>
    </location>
</feature>
<gene>
    <name evidence="3" type="ORF">C3731_17375</name>
</gene>
<evidence type="ECO:0000256" key="1">
    <source>
        <dbReference type="SAM" id="MobiDB-lite"/>
    </source>
</evidence>
<evidence type="ECO:0000313" key="4">
    <source>
        <dbReference type="Proteomes" id="UP000238493"/>
    </source>
</evidence>
<organism evidence="3 4">
    <name type="scientific">Brucella oryzae</name>
    <dbReference type="NCBI Taxonomy" id="335286"/>
    <lineage>
        <taxon>Bacteria</taxon>
        <taxon>Pseudomonadati</taxon>
        <taxon>Pseudomonadota</taxon>
        <taxon>Alphaproteobacteria</taxon>
        <taxon>Hyphomicrobiales</taxon>
        <taxon>Brucellaceae</taxon>
        <taxon>Brucella/Ochrobactrum group</taxon>
        <taxon>Brucella</taxon>
    </lineage>
</organism>
<proteinExistence type="predicted"/>
<dbReference type="AlphaFoldDB" id="A0A2S7IWA9"/>
<evidence type="ECO:0000313" key="3">
    <source>
        <dbReference type="EMBL" id="PQA72292.1"/>
    </source>
</evidence>
<sequence>MKVSRIATAFGVALSLSACTATAVTPPKMNAKLMEGPPVSDIVTPFDRALMCLNGRVSKNVVFSVGAILDQTGKESFTDGGVGKFVTQGAGDMVQSALFKAGTTIVNRRDPRVTTTEMEWKIRDNRRIIPTSYYVTGSINSLDFIPGGGVEAEVAGVGAKYRQNRMLVGIDLALTDAGSGRIVANVPIHKQIYASEYGATAGRFFGDTLVNAQIGGREREALHFALRQMLYLGTFELLTQVMKAENYADCRAHIEKMHGVISNTSTSDAVASLEKKKSVQMAQATKPVDKTLAKTPTAVSRPVNNTVSTSPLPANGSQQKSLMKWDAAKGGWVPNDSGAETPGS</sequence>